<name>A0A166F083_9AGAM</name>
<accession>A0A166F083</accession>
<dbReference type="SUPFAM" id="SSF110004">
    <property type="entry name" value="Glycolipid transfer protein, GLTP"/>
    <property type="match status" value="1"/>
</dbReference>
<keyword evidence="4" id="KW-1185">Reference proteome</keyword>
<evidence type="ECO:0000256" key="1">
    <source>
        <dbReference type="ARBA" id="ARBA00022448"/>
    </source>
</evidence>
<dbReference type="Proteomes" id="UP000076532">
    <property type="component" value="Unassembled WGS sequence"/>
</dbReference>
<organism evidence="3 4">
    <name type="scientific">Athelia psychrophila</name>
    <dbReference type="NCBI Taxonomy" id="1759441"/>
    <lineage>
        <taxon>Eukaryota</taxon>
        <taxon>Fungi</taxon>
        <taxon>Dikarya</taxon>
        <taxon>Basidiomycota</taxon>
        <taxon>Agaricomycotina</taxon>
        <taxon>Agaricomycetes</taxon>
        <taxon>Agaricomycetidae</taxon>
        <taxon>Atheliales</taxon>
        <taxon>Atheliaceae</taxon>
        <taxon>Athelia</taxon>
    </lineage>
</organism>
<dbReference type="GO" id="GO:1902387">
    <property type="term" value="F:ceramide 1-phosphate binding"/>
    <property type="evidence" value="ECO:0007669"/>
    <property type="project" value="TreeGrafter"/>
</dbReference>
<dbReference type="STRING" id="436010.A0A166F083"/>
<dbReference type="EMBL" id="KV417595">
    <property type="protein sequence ID" value="KZP16300.1"/>
    <property type="molecule type" value="Genomic_DNA"/>
</dbReference>
<dbReference type="PANTHER" id="PTHR10219">
    <property type="entry name" value="GLYCOLIPID TRANSFER PROTEIN-RELATED"/>
    <property type="match status" value="1"/>
</dbReference>
<evidence type="ECO:0000259" key="2">
    <source>
        <dbReference type="Pfam" id="PF08718"/>
    </source>
</evidence>
<dbReference type="GO" id="GO:1902388">
    <property type="term" value="F:ceramide 1-phosphate transfer activity"/>
    <property type="evidence" value="ECO:0007669"/>
    <property type="project" value="TreeGrafter"/>
</dbReference>
<dbReference type="GO" id="GO:0016020">
    <property type="term" value="C:membrane"/>
    <property type="evidence" value="ECO:0007669"/>
    <property type="project" value="TreeGrafter"/>
</dbReference>
<dbReference type="InterPro" id="IPR036497">
    <property type="entry name" value="GLTP_sf"/>
</dbReference>
<dbReference type="OrthoDB" id="205255at2759"/>
<evidence type="ECO:0000313" key="3">
    <source>
        <dbReference type="EMBL" id="KZP16300.1"/>
    </source>
</evidence>
<sequence>MSPWYETVKSFDVVPITEDGVDTEAYLEATVGLTKMFELLESQIFGFVNGKIRRDIGAVRAHMQTYPGRSSTLEGLISSAVMQEDPEVLISLQKLIRGQYFTSSSLLRAIHDPNDELYTSFQRGYDEVMAPYHTFWVRTTISVGLRAIPTRDTFFTMIADDGPMDSLHGALQKSLEALQVIVLRIQPILDASGR</sequence>
<dbReference type="Gene3D" id="1.10.3520.10">
    <property type="entry name" value="Glycolipid transfer protein"/>
    <property type="match status" value="1"/>
</dbReference>
<dbReference type="AlphaFoldDB" id="A0A166F083"/>
<dbReference type="PANTHER" id="PTHR10219:SF25">
    <property type="entry name" value="PLECKSTRIN HOMOLOGY DOMAIN-CONTAINING FAMILY A MEMBER 8"/>
    <property type="match status" value="1"/>
</dbReference>
<keyword evidence="1" id="KW-0813">Transport</keyword>
<dbReference type="GO" id="GO:0005829">
    <property type="term" value="C:cytosol"/>
    <property type="evidence" value="ECO:0007669"/>
    <property type="project" value="TreeGrafter"/>
</dbReference>
<proteinExistence type="predicted"/>
<reference evidence="3 4" key="1">
    <citation type="journal article" date="2016" name="Mol. Biol. Evol.">
        <title>Comparative Genomics of Early-Diverging Mushroom-Forming Fungi Provides Insights into the Origins of Lignocellulose Decay Capabilities.</title>
        <authorList>
            <person name="Nagy L.G."/>
            <person name="Riley R."/>
            <person name="Tritt A."/>
            <person name="Adam C."/>
            <person name="Daum C."/>
            <person name="Floudas D."/>
            <person name="Sun H."/>
            <person name="Yadav J.S."/>
            <person name="Pangilinan J."/>
            <person name="Larsson K.H."/>
            <person name="Matsuura K."/>
            <person name="Barry K."/>
            <person name="Labutti K."/>
            <person name="Kuo R."/>
            <person name="Ohm R.A."/>
            <person name="Bhattacharya S.S."/>
            <person name="Shirouzu T."/>
            <person name="Yoshinaga Y."/>
            <person name="Martin F.M."/>
            <person name="Grigoriev I.V."/>
            <person name="Hibbett D.S."/>
        </authorList>
    </citation>
    <scope>NUCLEOTIDE SEQUENCE [LARGE SCALE GENOMIC DNA]</scope>
    <source>
        <strain evidence="3 4">CBS 109695</strain>
    </source>
</reference>
<gene>
    <name evidence="3" type="ORF">FIBSPDRAFT_866136</name>
</gene>
<dbReference type="Pfam" id="PF08718">
    <property type="entry name" value="GLTP"/>
    <property type="match status" value="1"/>
</dbReference>
<feature type="domain" description="Glycolipid transfer protein" evidence="2">
    <location>
        <begin position="21"/>
        <end position="158"/>
    </location>
</feature>
<evidence type="ECO:0000313" key="4">
    <source>
        <dbReference type="Proteomes" id="UP000076532"/>
    </source>
</evidence>
<dbReference type="InterPro" id="IPR014830">
    <property type="entry name" value="Glycolipid_transfer_prot_dom"/>
</dbReference>
<protein>
    <submittedName>
        <fullName evidence="3">Glycolipid transfer protein</fullName>
    </submittedName>
</protein>